<name>R0DVJ3_RALPI</name>
<evidence type="ECO:0000313" key="2">
    <source>
        <dbReference type="EMBL" id="ENZ77488.1"/>
    </source>
</evidence>
<feature type="region of interest" description="Disordered" evidence="1">
    <location>
        <begin position="170"/>
        <end position="192"/>
    </location>
</feature>
<dbReference type="RefSeq" id="WP_004630968.1">
    <property type="nucleotide sequence ID" value="NZ_APMQ01000006.1"/>
</dbReference>
<gene>
    <name evidence="2" type="ORF">OR214_02489</name>
</gene>
<comment type="caution">
    <text evidence="2">The sequence shown here is derived from an EMBL/GenBank/DDBJ whole genome shotgun (WGS) entry which is preliminary data.</text>
</comment>
<evidence type="ECO:0000313" key="3">
    <source>
        <dbReference type="Proteomes" id="UP000013280"/>
    </source>
</evidence>
<proteinExistence type="predicted"/>
<feature type="compositionally biased region" description="Low complexity" evidence="1">
    <location>
        <begin position="569"/>
        <end position="579"/>
    </location>
</feature>
<feature type="region of interest" description="Disordered" evidence="1">
    <location>
        <begin position="565"/>
        <end position="624"/>
    </location>
</feature>
<feature type="compositionally biased region" description="Gly residues" evidence="1">
    <location>
        <begin position="580"/>
        <end position="589"/>
    </location>
</feature>
<reference evidence="2 3" key="1">
    <citation type="journal article" date="2013" name="Genome Announc.">
        <title>Draft Genome Sequence for Ralstonia sp. Strain OR214, a Bacterium with Potential for Bioremediation.</title>
        <authorList>
            <person name="Utturkar S.M."/>
            <person name="Bollmann A."/>
            <person name="Brzoska R.M."/>
            <person name="Klingeman D.M."/>
            <person name="Epstein S.E."/>
            <person name="Palumbo A.V."/>
            <person name="Brown S.D."/>
        </authorList>
    </citation>
    <scope>NUCLEOTIDE SEQUENCE [LARGE SCALE GENOMIC DNA]</scope>
    <source>
        <strain evidence="2 3">OR214</strain>
    </source>
</reference>
<dbReference type="Proteomes" id="UP000013280">
    <property type="component" value="Unassembled WGS sequence"/>
</dbReference>
<sequence length="624" mass="69993">MRMRRALNQLFPTNHKHVDVTGPTGDSPWAQMALLEHYIRKCRLKDAVRADLLAGDVTGQWNLYLDWTKSYRRVTEVISQPPTLESEDGIEAQDTAGDEEFELKTSDVIDEGPEIVPFATEDLAVYPPTTNSIEEAEATCIRLRMSSDKVQQLIDEGVFVGVSATELMERLAKPDNSREKHNPPKRRTSDAGVRTEGTYKYALIFEAHTDLDLGEGVKEPVYVYYAGQNEILGIIRNPRWSGRRPVRSAPIERVQGSFFGISKIEPVKYLQWNLNDYWNMGQDSAQYALLPIVMTDPLAQPNYQSMVMGLAAVWLADPNKTKFAQFPALWKDAIGLCQAIKAQIMESLEVTEAMMPAQGKGRKNAAQMGAMAQQEQLVIIDYAKRYEEVMLNPLLEDLFELDRQFRTKELTVATMGETGTQKRLQEIPPQAFGERYFFRWSGTAYVMGMQRMQQMIAWMNVLRGVPPQLLNGRKLDVTPILEFGTEQIFGVDVAPRILIDERNLFTIDPEEENLMMHNGLDAIVHEADEDAQHIQSHQRGAVMTGDPVGKFRAHIMEHMKAMQTKLQKQMGAQQPQGMPGVPGGAGPGVAGTPRLGAQPSMPRPQQPPGAIHPDHIQDAMAGPR</sequence>
<evidence type="ECO:0000256" key="1">
    <source>
        <dbReference type="SAM" id="MobiDB-lite"/>
    </source>
</evidence>
<protein>
    <submittedName>
        <fullName evidence="2">Uncharacterized protein</fullName>
    </submittedName>
</protein>
<dbReference type="EMBL" id="APMQ01000006">
    <property type="protein sequence ID" value="ENZ77488.1"/>
    <property type="molecule type" value="Genomic_DNA"/>
</dbReference>
<dbReference type="AlphaFoldDB" id="R0DVJ3"/>
<accession>R0DVJ3</accession>
<feature type="compositionally biased region" description="Basic and acidic residues" evidence="1">
    <location>
        <begin position="170"/>
        <end position="182"/>
    </location>
</feature>
<organism evidence="2 3">
    <name type="scientific">Ralstonia pickettii OR214</name>
    <dbReference type="NCBI Taxonomy" id="1264675"/>
    <lineage>
        <taxon>Bacteria</taxon>
        <taxon>Pseudomonadati</taxon>
        <taxon>Pseudomonadota</taxon>
        <taxon>Betaproteobacteria</taxon>
        <taxon>Burkholderiales</taxon>
        <taxon>Burkholderiaceae</taxon>
        <taxon>Ralstonia</taxon>
    </lineage>
</organism>
<dbReference type="PATRIC" id="fig|1264675.3.peg.2419"/>